<protein>
    <submittedName>
        <fullName evidence="1">Uncharacterized protein</fullName>
    </submittedName>
</protein>
<accession>A0A1G8E759</accession>
<reference evidence="2" key="1">
    <citation type="submission" date="2016-10" db="EMBL/GenBank/DDBJ databases">
        <authorList>
            <person name="Varghese N."/>
            <person name="Submissions S."/>
        </authorList>
    </citation>
    <scope>NUCLEOTIDE SEQUENCE [LARGE SCALE GENOMIC DNA]</scope>
    <source>
        <strain evidence="2">DSM 22002</strain>
    </source>
</reference>
<dbReference type="AlphaFoldDB" id="A0A1G8E759"/>
<keyword evidence="2" id="KW-1185">Reference proteome</keyword>
<proteinExistence type="predicted"/>
<dbReference type="Proteomes" id="UP000198822">
    <property type="component" value="Chromosome I"/>
</dbReference>
<organism evidence="1 2">
    <name type="scientific">Agrococcus jejuensis</name>
    <dbReference type="NCBI Taxonomy" id="399736"/>
    <lineage>
        <taxon>Bacteria</taxon>
        <taxon>Bacillati</taxon>
        <taxon>Actinomycetota</taxon>
        <taxon>Actinomycetes</taxon>
        <taxon>Micrococcales</taxon>
        <taxon>Microbacteriaceae</taxon>
        <taxon>Agrococcus</taxon>
    </lineage>
</organism>
<sequence length="107" mass="12012">MTHAVVAWTRLEAASRALVTALRAEAATTDDDELRSLLEASRAAVERETRMAARSSTAAVDRKVRELEWRLAVLADVAEAVRVPRGRGWRRDADLTDFLVDVRPRDR</sequence>
<evidence type="ECO:0000313" key="1">
    <source>
        <dbReference type="EMBL" id="SDH65540.1"/>
    </source>
</evidence>
<evidence type="ECO:0000313" key="2">
    <source>
        <dbReference type="Proteomes" id="UP000198822"/>
    </source>
</evidence>
<gene>
    <name evidence="1" type="ORF">SAMN04489720_1908</name>
</gene>
<dbReference type="EMBL" id="LT629695">
    <property type="protein sequence ID" value="SDH65540.1"/>
    <property type="molecule type" value="Genomic_DNA"/>
</dbReference>
<dbReference type="RefSeq" id="WP_092504499.1">
    <property type="nucleotide sequence ID" value="NZ_LT629695.1"/>
</dbReference>
<name>A0A1G8E759_9MICO</name>